<dbReference type="InterPro" id="IPR001789">
    <property type="entry name" value="Sig_transdc_resp-reg_receiver"/>
</dbReference>
<dbReference type="Pfam" id="PF00072">
    <property type="entry name" value="Response_reg"/>
    <property type="match status" value="1"/>
</dbReference>
<keyword evidence="2" id="KW-0805">Transcription regulation</keyword>
<name>A0A942E852_9HYPH</name>
<dbReference type="SUPFAM" id="SSF52172">
    <property type="entry name" value="CheY-like"/>
    <property type="match status" value="1"/>
</dbReference>
<dbReference type="Gene3D" id="3.40.50.2300">
    <property type="match status" value="1"/>
</dbReference>
<protein>
    <submittedName>
        <fullName evidence="6">Response regulator</fullName>
    </submittedName>
</protein>
<dbReference type="InterPro" id="IPR011006">
    <property type="entry name" value="CheY-like_superfamily"/>
</dbReference>
<evidence type="ECO:0000313" key="7">
    <source>
        <dbReference type="Proteomes" id="UP000678281"/>
    </source>
</evidence>
<dbReference type="RefSeq" id="WP_212657214.1">
    <property type="nucleotide sequence ID" value="NZ_JAGXTP010000001.1"/>
</dbReference>
<dbReference type="PANTHER" id="PTHR44591:SF3">
    <property type="entry name" value="RESPONSE REGULATORY DOMAIN-CONTAINING PROTEIN"/>
    <property type="match status" value="1"/>
</dbReference>
<dbReference type="EMBL" id="JAGXTP010000001">
    <property type="protein sequence ID" value="MBS3847604.1"/>
    <property type="molecule type" value="Genomic_DNA"/>
</dbReference>
<comment type="caution">
    <text evidence="6">The sequence shown here is derived from an EMBL/GenBank/DDBJ whole genome shotgun (WGS) entry which is preliminary data.</text>
</comment>
<evidence type="ECO:0000256" key="3">
    <source>
        <dbReference type="ARBA" id="ARBA00023163"/>
    </source>
</evidence>
<accession>A0A942E852</accession>
<organism evidence="6 7">
    <name type="scientific">Devosia litorisediminis</name>
    <dbReference type="NCBI Taxonomy" id="2829817"/>
    <lineage>
        <taxon>Bacteria</taxon>
        <taxon>Pseudomonadati</taxon>
        <taxon>Pseudomonadota</taxon>
        <taxon>Alphaproteobacteria</taxon>
        <taxon>Hyphomicrobiales</taxon>
        <taxon>Devosiaceae</taxon>
        <taxon>Devosia</taxon>
    </lineage>
</organism>
<evidence type="ECO:0000313" key="6">
    <source>
        <dbReference type="EMBL" id="MBS3847604.1"/>
    </source>
</evidence>
<sequence length="130" mass="14222">MSETLTKLLYVEDDDSIAQVVVITLEELGGFTVKHCDSGAKAIDSVVAYAPQLILMDVMMPRMSGPETLEQFSQMPAARDIPVIFMTAKAQTHEQEAYRALGAIGVIVKPFDPMTLSDQIVALWQAHRAG</sequence>
<keyword evidence="7" id="KW-1185">Reference proteome</keyword>
<feature type="domain" description="Response regulatory" evidence="5">
    <location>
        <begin position="7"/>
        <end position="124"/>
    </location>
</feature>
<feature type="modified residue" description="4-aspartylphosphate" evidence="4">
    <location>
        <position position="57"/>
    </location>
</feature>
<dbReference type="PROSITE" id="PS50110">
    <property type="entry name" value="RESPONSE_REGULATORY"/>
    <property type="match status" value="1"/>
</dbReference>
<dbReference type="Proteomes" id="UP000678281">
    <property type="component" value="Unassembled WGS sequence"/>
</dbReference>
<keyword evidence="3" id="KW-0804">Transcription</keyword>
<reference evidence="6" key="1">
    <citation type="submission" date="2021-04" db="EMBL/GenBank/DDBJ databases">
        <title>Devosia litorisediminis sp. nov., isolated from a sand dune.</title>
        <authorList>
            <person name="Park S."/>
            <person name="Yoon J.-H."/>
        </authorList>
    </citation>
    <scope>NUCLEOTIDE SEQUENCE</scope>
    <source>
        <strain evidence="6">BSSL-BM10</strain>
    </source>
</reference>
<evidence type="ECO:0000256" key="2">
    <source>
        <dbReference type="ARBA" id="ARBA00023015"/>
    </source>
</evidence>
<gene>
    <name evidence="6" type="ORF">KD146_02725</name>
</gene>
<dbReference type="GO" id="GO:0000160">
    <property type="term" value="P:phosphorelay signal transduction system"/>
    <property type="evidence" value="ECO:0007669"/>
    <property type="project" value="InterPro"/>
</dbReference>
<proteinExistence type="predicted"/>
<dbReference type="PANTHER" id="PTHR44591">
    <property type="entry name" value="STRESS RESPONSE REGULATOR PROTEIN 1"/>
    <property type="match status" value="1"/>
</dbReference>
<evidence type="ECO:0000256" key="1">
    <source>
        <dbReference type="ARBA" id="ARBA00022553"/>
    </source>
</evidence>
<keyword evidence="1 4" id="KW-0597">Phosphoprotein</keyword>
<dbReference type="InterPro" id="IPR050595">
    <property type="entry name" value="Bact_response_regulator"/>
</dbReference>
<dbReference type="SMART" id="SM00448">
    <property type="entry name" value="REC"/>
    <property type="match status" value="1"/>
</dbReference>
<evidence type="ECO:0000259" key="5">
    <source>
        <dbReference type="PROSITE" id="PS50110"/>
    </source>
</evidence>
<evidence type="ECO:0000256" key="4">
    <source>
        <dbReference type="PROSITE-ProRule" id="PRU00169"/>
    </source>
</evidence>
<dbReference type="AlphaFoldDB" id="A0A942E852"/>